<evidence type="ECO:0000313" key="4">
    <source>
        <dbReference type="EMBL" id="KAK2907197.1"/>
    </source>
</evidence>
<dbReference type="AlphaFoldDB" id="A0AA88PZN8"/>
<name>A0AA88PZN8_9TELE</name>
<keyword evidence="5" id="KW-1185">Reference proteome</keyword>
<dbReference type="Pfam" id="PF07686">
    <property type="entry name" value="V-set"/>
    <property type="match status" value="1"/>
</dbReference>
<keyword evidence="1" id="KW-0812">Transmembrane</keyword>
<feature type="domain" description="Ig-like" evidence="3">
    <location>
        <begin position="14"/>
        <end position="111"/>
    </location>
</feature>
<dbReference type="SMART" id="SM00409">
    <property type="entry name" value="IG"/>
    <property type="match status" value="1"/>
</dbReference>
<comment type="caution">
    <text evidence="4">The sequence shown here is derived from an EMBL/GenBank/DDBJ whole genome shotgun (WGS) entry which is preliminary data.</text>
</comment>
<dbReference type="PROSITE" id="PS50835">
    <property type="entry name" value="IG_LIKE"/>
    <property type="match status" value="1"/>
</dbReference>
<dbReference type="CDD" id="cd00099">
    <property type="entry name" value="IgV"/>
    <property type="match status" value="1"/>
</dbReference>
<keyword evidence="1" id="KW-0472">Membrane</keyword>
<dbReference type="InterPro" id="IPR003599">
    <property type="entry name" value="Ig_sub"/>
</dbReference>
<feature type="signal peptide" evidence="2">
    <location>
        <begin position="1"/>
        <end position="19"/>
    </location>
</feature>
<dbReference type="InterPro" id="IPR036179">
    <property type="entry name" value="Ig-like_dom_sf"/>
</dbReference>
<dbReference type="InterPro" id="IPR007110">
    <property type="entry name" value="Ig-like_dom"/>
</dbReference>
<dbReference type="Gene3D" id="2.60.40.10">
    <property type="entry name" value="Immunoglobulins"/>
    <property type="match status" value="1"/>
</dbReference>
<evidence type="ECO:0000313" key="5">
    <source>
        <dbReference type="Proteomes" id="UP001187343"/>
    </source>
</evidence>
<feature type="transmembrane region" description="Helical" evidence="1">
    <location>
        <begin position="147"/>
        <end position="169"/>
    </location>
</feature>
<dbReference type="Proteomes" id="UP001187343">
    <property type="component" value="Unassembled WGS sequence"/>
</dbReference>
<dbReference type="EMBL" id="JAUYZG010000005">
    <property type="protein sequence ID" value="KAK2907197.1"/>
    <property type="molecule type" value="Genomic_DNA"/>
</dbReference>
<proteinExistence type="predicted"/>
<evidence type="ECO:0000256" key="1">
    <source>
        <dbReference type="SAM" id="Phobius"/>
    </source>
</evidence>
<dbReference type="InterPro" id="IPR013106">
    <property type="entry name" value="Ig_V-set"/>
</dbReference>
<protein>
    <recommendedName>
        <fullName evidence="3">Ig-like domain-containing protein</fullName>
    </recommendedName>
</protein>
<evidence type="ECO:0000256" key="2">
    <source>
        <dbReference type="SAM" id="SignalP"/>
    </source>
</evidence>
<gene>
    <name evidence="4" type="ORF">Q8A67_006182</name>
</gene>
<reference evidence="4" key="1">
    <citation type="submission" date="2023-08" db="EMBL/GenBank/DDBJ databases">
        <title>Chromosome-level Genome Assembly of mud carp (Cirrhinus molitorella).</title>
        <authorList>
            <person name="Liu H."/>
        </authorList>
    </citation>
    <scope>NUCLEOTIDE SEQUENCE</scope>
    <source>
        <strain evidence="4">Prfri</strain>
        <tissue evidence="4">Muscle</tissue>
    </source>
</reference>
<accession>A0AA88PZN8</accession>
<sequence>MKIIQLHIFLLMWSQVTESLTNISVSLGADVNISCDLDIEEIYWYKLKLPDPPVFILRTYSSTYEGAEYKNSIFKDKYSVKTNSHLFIRNISTDELGVYYCVKTSEPRKFSNGTKIYISDFVKKNITDSVHRNQKESDDAPQQQTPWRTVTITSVLLNVLLIIAMIGMVKSYIDVTGRSKNDTAAKNSSNLQCDEIDFSICSGNIRLIQEQSMTVYSQCMM</sequence>
<feature type="chain" id="PRO_5041721548" description="Ig-like domain-containing protein" evidence="2">
    <location>
        <begin position="20"/>
        <end position="221"/>
    </location>
</feature>
<organism evidence="4 5">
    <name type="scientific">Cirrhinus molitorella</name>
    <name type="common">mud carp</name>
    <dbReference type="NCBI Taxonomy" id="172907"/>
    <lineage>
        <taxon>Eukaryota</taxon>
        <taxon>Metazoa</taxon>
        <taxon>Chordata</taxon>
        <taxon>Craniata</taxon>
        <taxon>Vertebrata</taxon>
        <taxon>Euteleostomi</taxon>
        <taxon>Actinopterygii</taxon>
        <taxon>Neopterygii</taxon>
        <taxon>Teleostei</taxon>
        <taxon>Ostariophysi</taxon>
        <taxon>Cypriniformes</taxon>
        <taxon>Cyprinidae</taxon>
        <taxon>Labeoninae</taxon>
        <taxon>Labeonini</taxon>
        <taxon>Cirrhinus</taxon>
    </lineage>
</organism>
<keyword evidence="1" id="KW-1133">Transmembrane helix</keyword>
<dbReference type="InterPro" id="IPR013783">
    <property type="entry name" value="Ig-like_fold"/>
</dbReference>
<keyword evidence="2" id="KW-0732">Signal</keyword>
<dbReference type="SUPFAM" id="SSF48726">
    <property type="entry name" value="Immunoglobulin"/>
    <property type="match status" value="1"/>
</dbReference>
<evidence type="ECO:0000259" key="3">
    <source>
        <dbReference type="PROSITE" id="PS50835"/>
    </source>
</evidence>